<dbReference type="EMBL" id="JHEG02000037">
    <property type="protein sequence ID" value="KIE12135.1"/>
    <property type="molecule type" value="Genomic_DNA"/>
</dbReference>
<organism evidence="3">
    <name type="scientific">Tolypothrix bouteillei VB521301</name>
    <dbReference type="NCBI Taxonomy" id="1479485"/>
    <lineage>
        <taxon>Bacteria</taxon>
        <taxon>Bacillati</taxon>
        <taxon>Cyanobacteriota</taxon>
        <taxon>Cyanophyceae</taxon>
        <taxon>Nostocales</taxon>
        <taxon>Tolypothrichaceae</taxon>
        <taxon>Tolypothrix</taxon>
    </lineage>
</organism>
<dbReference type="Gene3D" id="3.90.1150.10">
    <property type="entry name" value="Aspartate Aminotransferase, domain 1"/>
    <property type="match status" value="1"/>
</dbReference>
<sequence length="417" mass="45551">MVDLDLKWIRDRFPALSQEIDGQPVIFFDGPGGTQVPSPVVNAIAEYLIKSNANAHGAFATSERTDSLVVSARLAIADLLGCDADEVVFGSNMTTLTFTISRAIGRELRPGDEIVVTKLDHYANVSPWYALSEQGAVIRTVDINVEDCTLDMNHLKQQINERTRLVAVGYASNAVGTINDIAEIVKLARAVGAMVFVDAVHYAPHGPVDVHAIDCDFLSCSAYKFFGPHVGVMYAKREHLTRLLPYKVQPAPDEIPSRWETGTQNYEGLAGMVAAIDYLAEIGHQLLPGVENRREALVAAMLGIKQYEKELSYKLISGLLQISGVTLYGITNPSSFDWRTPTVGIRLAKHAPQTVAKALGDRGIFTWNGNFYALGLTEKLGVESSGGLLRIGLTHYNTVEEIHRFLAVIDELLVVSS</sequence>
<dbReference type="PANTHER" id="PTHR43586:SF21">
    <property type="entry name" value="PYRIDOXAL PHOSPHATE (PLP)-DEPENDENT ASPARTATE AMINOTRANSFERASE SUPERFAMILY"/>
    <property type="match status" value="1"/>
</dbReference>
<proteinExistence type="predicted"/>
<dbReference type="InterPro" id="IPR015424">
    <property type="entry name" value="PyrdxlP-dep_Trfase"/>
</dbReference>
<gene>
    <name evidence="3" type="ORF">DA73_0211185</name>
    <name evidence="2" type="ORF">DA73_0400037670</name>
</gene>
<dbReference type="RefSeq" id="WP_038085606.1">
    <property type="nucleotide sequence ID" value="NZ_JHEG04000001.1"/>
</dbReference>
<dbReference type="PANTHER" id="PTHR43586">
    <property type="entry name" value="CYSTEINE DESULFURASE"/>
    <property type="match status" value="1"/>
</dbReference>
<dbReference type="InterPro" id="IPR000192">
    <property type="entry name" value="Aminotrans_V_dom"/>
</dbReference>
<dbReference type="NCBIfam" id="TIGR01976">
    <property type="entry name" value="am_tr_V_VC1184"/>
    <property type="match status" value="1"/>
</dbReference>
<dbReference type="InterPro" id="IPR015422">
    <property type="entry name" value="PyrdxlP-dep_Trfase_small"/>
</dbReference>
<dbReference type="InterPro" id="IPR011340">
    <property type="entry name" value="Cys_dSase-rel"/>
</dbReference>
<dbReference type="Proteomes" id="UP000029738">
    <property type="component" value="Unassembled WGS sequence"/>
</dbReference>
<reference evidence="2" key="2">
    <citation type="submission" date="2019-11" db="EMBL/GenBank/DDBJ databases">
        <title>Improved Assembly of Tolypothrix boutellei genome.</title>
        <authorList>
            <person name="Sarangi A.N."/>
            <person name="Mukherjee M."/>
            <person name="Ghosh S."/>
            <person name="Singh D."/>
            <person name="Das A."/>
            <person name="Kant S."/>
            <person name="Prusty A."/>
            <person name="Tripathy S."/>
        </authorList>
    </citation>
    <scope>NUCLEOTIDE SEQUENCE</scope>
    <source>
        <strain evidence="2">VB521301</strain>
    </source>
</reference>
<dbReference type="InterPro" id="IPR015421">
    <property type="entry name" value="PyrdxlP-dep_Trfase_major"/>
</dbReference>
<keyword evidence="3" id="KW-0808">Transferase</keyword>
<name>A0A0C1RJE4_9CYAN</name>
<evidence type="ECO:0000313" key="3">
    <source>
        <dbReference type="EMBL" id="KIE12135.1"/>
    </source>
</evidence>
<comment type="caution">
    <text evidence="3">The sequence shown here is derived from an EMBL/GenBank/DDBJ whole genome shotgun (WGS) entry which is preliminary data.</text>
</comment>
<evidence type="ECO:0000259" key="1">
    <source>
        <dbReference type="Pfam" id="PF00266"/>
    </source>
</evidence>
<evidence type="ECO:0000313" key="4">
    <source>
        <dbReference type="Proteomes" id="UP000029738"/>
    </source>
</evidence>
<dbReference type="OrthoDB" id="9804366at2"/>
<evidence type="ECO:0000313" key="2">
    <source>
        <dbReference type="EMBL" id="KAF3890549.1"/>
    </source>
</evidence>
<dbReference type="SUPFAM" id="SSF53383">
    <property type="entry name" value="PLP-dependent transferases"/>
    <property type="match status" value="1"/>
</dbReference>
<dbReference type="AlphaFoldDB" id="A0A0C1RJE4"/>
<keyword evidence="4" id="KW-1185">Reference proteome</keyword>
<dbReference type="GO" id="GO:0008483">
    <property type="term" value="F:transaminase activity"/>
    <property type="evidence" value="ECO:0007669"/>
    <property type="project" value="UniProtKB-KW"/>
</dbReference>
<accession>A0A0C1RJE4</accession>
<dbReference type="EMBL" id="JHEG04000001">
    <property type="protein sequence ID" value="KAF3890549.1"/>
    <property type="molecule type" value="Genomic_DNA"/>
</dbReference>
<feature type="domain" description="Aminotransferase class V" evidence="1">
    <location>
        <begin position="26"/>
        <end position="405"/>
    </location>
</feature>
<dbReference type="Gene3D" id="3.40.640.10">
    <property type="entry name" value="Type I PLP-dependent aspartate aminotransferase-like (Major domain)"/>
    <property type="match status" value="1"/>
</dbReference>
<dbReference type="STRING" id="1479485.DA73_0211185"/>
<reference evidence="3" key="1">
    <citation type="journal article" date="2015" name="Genome Announc.">
        <title>Draft Genome Sequence of Tolypothrix boutellei Strain VB521301.</title>
        <authorList>
            <person name="Chandrababunaidu M.M."/>
            <person name="Singh D."/>
            <person name="Sen D."/>
            <person name="Bhan S."/>
            <person name="Das S."/>
            <person name="Gupta A."/>
            <person name="Adhikary S.P."/>
            <person name="Tripathy S."/>
        </authorList>
    </citation>
    <scope>NUCLEOTIDE SEQUENCE</scope>
    <source>
        <strain evidence="3">VB521301</strain>
    </source>
</reference>
<keyword evidence="3" id="KW-0032">Aminotransferase</keyword>
<protein>
    <submittedName>
        <fullName evidence="3">Aminotransferase</fullName>
    </submittedName>
    <submittedName>
        <fullName evidence="2">Cysteine desulfurase-like protein</fullName>
    </submittedName>
</protein>
<dbReference type="Pfam" id="PF00266">
    <property type="entry name" value="Aminotran_5"/>
    <property type="match status" value="1"/>
</dbReference>